<evidence type="ECO:0000313" key="2">
    <source>
        <dbReference type="EMBL" id="AYV77178.1"/>
    </source>
</evidence>
<reference evidence="2" key="1">
    <citation type="submission" date="2018-10" db="EMBL/GenBank/DDBJ databases">
        <title>Hidden diversity of soil giant viruses.</title>
        <authorList>
            <person name="Schulz F."/>
            <person name="Alteio L."/>
            <person name="Goudeau D."/>
            <person name="Ryan E.M."/>
            <person name="Malmstrom R.R."/>
            <person name="Blanchard J."/>
            <person name="Woyke T."/>
        </authorList>
    </citation>
    <scope>NUCLEOTIDE SEQUENCE</scope>
    <source>
        <strain evidence="2">BAV1</strain>
    </source>
</reference>
<dbReference type="EMBL" id="MK072014">
    <property type="protein sequence ID" value="AYV77178.1"/>
    <property type="molecule type" value="Genomic_DNA"/>
</dbReference>
<keyword evidence="1" id="KW-1133">Transmembrane helix</keyword>
<protein>
    <submittedName>
        <fullName evidence="2">Uncharacterized protein</fullName>
    </submittedName>
</protein>
<keyword evidence="1" id="KW-0812">Transmembrane</keyword>
<gene>
    <name evidence="2" type="ORF">Barrevirus17_4</name>
</gene>
<sequence length="300" mass="33972">MENVSCFTIMRHMITRPRNENIFWIYFLKPVIFGVLALIGLCLAYLYCVPLTNIVGQGLFADFKCPPNTGVWGACGYTLIGGGFDISGDNIGVGFFVWLLIQSTVGLYIVSIILYFSSRRKGYVRKWTLDDCLGSYLCFNSPDLIDEWVSTNVNQKYNCCTYKCEAGPYLYYTFTICFTIATIMTTIIVGTWLGRYGAINGIEQCLPYKDTQIGLYGCFSSNNTYVGGQTCQNCAGFGFLIVGVPLLLVELFSICLFLCIKKCRVLYREFSIELERDENEKQIIKQKQIEIPDVLFVLDK</sequence>
<accession>A0A3G4ZQK3</accession>
<feature type="transmembrane region" description="Helical" evidence="1">
    <location>
        <begin position="169"/>
        <end position="193"/>
    </location>
</feature>
<feature type="transmembrane region" description="Helical" evidence="1">
    <location>
        <begin position="237"/>
        <end position="260"/>
    </location>
</feature>
<feature type="transmembrane region" description="Helical" evidence="1">
    <location>
        <begin position="95"/>
        <end position="116"/>
    </location>
</feature>
<keyword evidence="1" id="KW-0472">Membrane</keyword>
<name>A0A3G4ZQK3_9VIRU</name>
<proteinExistence type="predicted"/>
<feature type="transmembrane region" description="Helical" evidence="1">
    <location>
        <begin position="21"/>
        <end position="47"/>
    </location>
</feature>
<evidence type="ECO:0000256" key="1">
    <source>
        <dbReference type="SAM" id="Phobius"/>
    </source>
</evidence>
<organism evidence="2">
    <name type="scientific">Barrevirus sp</name>
    <dbReference type="NCBI Taxonomy" id="2487763"/>
    <lineage>
        <taxon>Viruses</taxon>
        <taxon>Varidnaviria</taxon>
        <taxon>Bamfordvirae</taxon>
        <taxon>Nucleocytoviricota</taxon>
        <taxon>Megaviricetes</taxon>
        <taxon>Imitervirales</taxon>
        <taxon>Mimiviridae</taxon>
        <taxon>Klosneuvirinae</taxon>
    </lineage>
</organism>